<reference evidence="3 4" key="1">
    <citation type="submission" date="2024-05" db="EMBL/GenBank/DDBJ databases">
        <authorList>
            <person name="Wallberg A."/>
        </authorList>
    </citation>
    <scope>NUCLEOTIDE SEQUENCE [LARGE SCALE GENOMIC DNA]</scope>
</reference>
<dbReference type="InterPro" id="IPR006342">
    <property type="entry name" value="FkbM_mtfrase"/>
</dbReference>
<dbReference type="GO" id="GO:0005794">
    <property type="term" value="C:Golgi apparatus"/>
    <property type="evidence" value="ECO:0007669"/>
    <property type="project" value="TreeGrafter"/>
</dbReference>
<evidence type="ECO:0000256" key="1">
    <source>
        <dbReference type="SAM" id="Phobius"/>
    </source>
</evidence>
<organism evidence="3 4">
    <name type="scientific">Meganyctiphanes norvegica</name>
    <name type="common">Northern krill</name>
    <name type="synonym">Thysanopoda norvegica</name>
    <dbReference type="NCBI Taxonomy" id="48144"/>
    <lineage>
        <taxon>Eukaryota</taxon>
        <taxon>Metazoa</taxon>
        <taxon>Ecdysozoa</taxon>
        <taxon>Arthropoda</taxon>
        <taxon>Crustacea</taxon>
        <taxon>Multicrustacea</taxon>
        <taxon>Malacostraca</taxon>
        <taxon>Eumalacostraca</taxon>
        <taxon>Eucarida</taxon>
        <taxon>Euphausiacea</taxon>
        <taxon>Euphausiidae</taxon>
        <taxon>Meganyctiphanes</taxon>
    </lineage>
</organism>
<dbReference type="PANTHER" id="PTHR34009:SF2">
    <property type="entry name" value="PROTEIN STAR"/>
    <property type="match status" value="1"/>
</dbReference>
<dbReference type="InterPro" id="IPR053202">
    <property type="entry name" value="EGF_Rcpt_Signaling_Reg"/>
</dbReference>
<dbReference type="Gene3D" id="3.40.50.150">
    <property type="entry name" value="Vaccinia Virus protein VP39"/>
    <property type="match status" value="1"/>
</dbReference>
<keyword evidence="1" id="KW-0472">Membrane</keyword>
<dbReference type="GO" id="GO:0016197">
    <property type="term" value="P:endosomal transport"/>
    <property type="evidence" value="ECO:0007669"/>
    <property type="project" value="TreeGrafter"/>
</dbReference>
<dbReference type="Pfam" id="PF05050">
    <property type="entry name" value="Methyltransf_21"/>
    <property type="match status" value="1"/>
</dbReference>
<dbReference type="EMBL" id="CAXKWB010028204">
    <property type="protein sequence ID" value="CAL4133420.1"/>
    <property type="molecule type" value="Genomic_DNA"/>
</dbReference>
<keyword evidence="1" id="KW-0812">Transmembrane</keyword>
<gene>
    <name evidence="3" type="ORF">MNOR_LOCUS27186</name>
</gene>
<dbReference type="GO" id="GO:0005789">
    <property type="term" value="C:endoplasmic reticulum membrane"/>
    <property type="evidence" value="ECO:0007669"/>
    <property type="project" value="TreeGrafter"/>
</dbReference>
<dbReference type="GO" id="GO:0006888">
    <property type="term" value="P:endoplasmic reticulum to Golgi vesicle-mediated transport"/>
    <property type="evidence" value="ECO:0007669"/>
    <property type="project" value="TreeGrafter"/>
</dbReference>
<comment type="caution">
    <text evidence="3">The sequence shown here is derived from an EMBL/GenBank/DDBJ whole genome shotgun (WGS) entry which is preliminary data.</text>
</comment>
<evidence type="ECO:0000313" key="3">
    <source>
        <dbReference type="EMBL" id="CAL4133420.1"/>
    </source>
</evidence>
<evidence type="ECO:0000259" key="2">
    <source>
        <dbReference type="Pfam" id="PF05050"/>
    </source>
</evidence>
<dbReference type="InterPro" id="IPR029063">
    <property type="entry name" value="SAM-dependent_MTases_sf"/>
</dbReference>
<dbReference type="AlphaFoldDB" id="A0AAV2RMQ4"/>
<dbReference type="GO" id="GO:0031902">
    <property type="term" value="C:late endosome membrane"/>
    <property type="evidence" value="ECO:0007669"/>
    <property type="project" value="TreeGrafter"/>
</dbReference>
<evidence type="ECO:0000313" key="4">
    <source>
        <dbReference type="Proteomes" id="UP001497623"/>
    </source>
</evidence>
<dbReference type="SUPFAM" id="SSF53335">
    <property type="entry name" value="S-adenosyl-L-methionine-dependent methyltransferases"/>
    <property type="match status" value="1"/>
</dbReference>
<keyword evidence="1" id="KW-1133">Transmembrane helix</keyword>
<sequence length="297" mass="33320">MKSPALRYIILINIGIVVLLALFKYVLIENAIFDNPLPGEPASLYQQFTEDTIHVDHTEFEALLDGRGPYYLAADHPKLIQYVRDNVLIPPSTLPYNLTHPETKNSSPEGQIKRALSILKNKKNGFFIEAGALTGEFWSDSLSLERFYDWTGLLVEASPTSFKELKTKNRKAWSANCCLSPKPYPIKVTFDPSYATGQIVDTDTSKVKSGQVVVQCFPLQTLLLAINQTHVDYCSLDIQGSEMDVIKTLPLDTIDIKVFSIEHVLIIGGKPVISGYMKTQGYTFHSTVNIDMFFVKH</sequence>
<dbReference type="Proteomes" id="UP001497623">
    <property type="component" value="Unassembled WGS sequence"/>
</dbReference>
<name>A0AAV2RMQ4_MEGNR</name>
<dbReference type="PANTHER" id="PTHR34009">
    <property type="entry name" value="PROTEIN STAR"/>
    <property type="match status" value="1"/>
</dbReference>
<keyword evidence="4" id="KW-1185">Reference proteome</keyword>
<dbReference type="GO" id="GO:0005886">
    <property type="term" value="C:plasma membrane"/>
    <property type="evidence" value="ECO:0007669"/>
    <property type="project" value="TreeGrafter"/>
</dbReference>
<feature type="transmembrane region" description="Helical" evidence="1">
    <location>
        <begin position="6"/>
        <end position="27"/>
    </location>
</feature>
<feature type="domain" description="Methyltransferase FkbM" evidence="2">
    <location>
        <begin position="130"/>
        <end position="263"/>
    </location>
</feature>
<accession>A0AAV2RMQ4</accession>
<protein>
    <recommendedName>
        <fullName evidence="2">Methyltransferase FkbM domain-containing protein</fullName>
    </recommendedName>
</protein>
<proteinExistence type="predicted"/>